<dbReference type="FunFam" id="1.10.3720.10:FF:000006">
    <property type="entry name" value="Glutamate/aspartate ABC transporter, permease protein GltK"/>
    <property type="match status" value="1"/>
</dbReference>
<dbReference type="PANTHER" id="PTHR30614">
    <property type="entry name" value="MEMBRANE COMPONENT OF AMINO ACID ABC TRANSPORTER"/>
    <property type="match status" value="1"/>
</dbReference>
<keyword evidence="16" id="KW-1185">Reference proteome</keyword>
<keyword evidence="6 13" id="KW-0812">Transmembrane</keyword>
<evidence type="ECO:0000256" key="10">
    <source>
        <dbReference type="ARBA" id="ARBA00060298"/>
    </source>
</evidence>
<comment type="subcellular location">
    <subcellularLocation>
        <location evidence="2">Cell inner membrane</location>
        <topology evidence="2">Multi-pass membrane protein</topology>
    </subcellularLocation>
    <subcellularLocation>
        <location evidence="13">Cell membrane</location>
        <topology evidence="13">Multi-pass membrane protein</topology>
    </subcellularLocation>
</comment>
<evidence type="ECO:0000256" key="13">
    <source>
        <dbReference type="RuleBase" id="RU363032"/>
    </source>
</evidence>
<evidence type="ECO:0000259" key="14">
    <source>
        <dbReference type="PROSITE" id="PS50928"/>
    </source>
</evidence>
<evidence type="ECO:0000256" key="12">
    <source>
        <dbReference type="ARBA" id="ARBA00073645"/>
    </source>
</evidence>
<comment type="subunit">
    <text evidence="11">The complex is composed of two ATP-binding proteins (GltL), two transmembrane proteins (GltJ and GltK) and a solute-binding protein (GltI).</text>
</comment>
<dbReference type="InterPro" id="IPR000515">
    <property type="entry name" value="MetI-like"/>
</dbReference>
<feature type="domain" description="ABC transmembrane type-1" evidence="14">
    <location>
        <begin position="21"/>
        <end position="210"/>
    </location>
</feature>
<dbReference type="GO" id="GO:0022857">
    <property type="term" value="F:transmembrane transporter activity"/>
    <property type="evidence" value="ECO:0007669"/>
    <property type="project" value="InterPro"/>
</dbReference>
<evidence type="ECO:0000256" key="1">
    <source>
        <dbReference type="ARBA" id="ARBA00003159"/>
    </source>
</evidence>
<evidence type="ECO:0000256" key="8">
    <source>
        <dbReference type="ARBA" id="ARBA00022989"/>
    </source>
</evidence>
<keyword evidence="7" id="KW-0029">Amino-acid transport</keyword>
<protein>
    <recommendedName>
        <fullName evidence="12">Glutamate/aspartate import permease protein GltK</fullName>
    </recommendedName>
</protein>
<dbReference type="PANTHER" id="PTHR30614:SF20">
    <property type="entry name" value="GLUTAMINE TRANSPORT SYSTEM PERMEASE PROTEIN GLNP"/>
    <property type="match status" value="1"/>
</dbReference>
<evidence type="ECO:0000256" key="4">
    <source>
        <dbReference type="ARBA" id="ARBA00022448"/>
    </source>
</evidence>
<dbReference type="RefSeq" id="WP_069691205.1">
    <property type="nucleotide sequence ID" value="NZ_CP017147.1"/>
</dbReference>
<feature type="transmembrane region" description="Helical" evidence="13">
    <location>
        <begin position="15"/>
        <end position="43"/>
    </location>
</feature>
<comment type="function">
    <text evidence="10">Part of the ABC transporter complex GltIJKL involved in glutamate and aspartate uptake. Probably responsible for the translocation of the substrate across the membrane.</text>
</comment>
<keyword evidence="5" id="KW-1003">Cell membrane</keyword>
<dbReference type="EMBL" id="CP017147">
    <property type="protein sequence ID" value="AOO81995.1"/>
    <property type="molecule type" value="Genomic_DNA"/>
</dbReference>
<evidence type="ECO:0000256" key="3">
    <source>
        <dbReference type="ARBA" id="ARBA00010072"/>
    </source>
</evidence>
<name>A0A1D7U3P7_9HYPH</name>
<dbReference type="Gene3D" id="1.10.3720.10">
    <property type="entry name" value="MetI-like"/>
    <property type="match status" value="1"/>
</dbReference>
<dbReference type="OrthoDB" id="7190458at2"/>
<evidence type="ECO:0000313" key="16">
    <source>
        <dbReference type="Proteomes" id="UP000094969"/>
    </source>
</evidence>
<keyword evidence="4 13" id="KW-0813">Transport</keyword>
<evidence type="ECO:0000256" key="9">
    <source>
        <dbReference type="ARBA" id="ARBA00023136"/>
    </source>
</evidence>
<dbReference type="CDD" id="cd06261">
    <property type="entry name" value="TM_PBP2"/>
    <property type="match status" value="1"/>
</dbReference>
<gene>
    <name evidence="15" type="ORF">BHK69_17450</name>
</gene>
<dbReference type="PROSITE" id="PS50928">
    <property type="entry name" value="ABC_TM1"/>
    <property type="match status" value="1"/>
</dbReference>
<feature type="transmembrane region" description="Helical" evidence="13">
    <location>
        <begin position="55"/>
        <end position="78"/>
    </location>
</feature>
<evidence type="ECO:0000256" key="7">
    <source>
        <dbReference type="ARBA" id="ARBA00022970"/>
    </source>
</evidence>
<dbReference type="InterPro" id="IPR010065">
    <property type="entry name" value="AA_ABC_transptr_permease_3TM"/>
</dbReference>
<dbReference type="InterPro" id="IPR043429">
    <property type="entry name" value="ArtM/GltK/GlnP/TcyL/YhdX-like"/>
</dbReference>
<feature type="transmembrane region" description="Helical" evidence="13">
    <location>
        <begin position="191"/>
        <end position="210"/>
    </location>
</feature>
<dbReference type="AlphaFoldDB" id="A0A1D7U3P7"/>
<evidence type="ECO:0000256" key="6">
    <source>
        <dbReference type="ARBA" id="ARBA00022692"/>
    </source>
</evidence>
<dbReference type="GO" id="GO:0006865">
    <property type="term" value="P:amino acid transport"/>
    <property type="evidence" value="ECO:0007669"/>
    <property type="project" value="UniProtKB-KW"/>
</dbReference>
<accession>A0A1D7U3P7</accession>
<evidence type="ECO:0000256" key="11">
    <source>
        <dbReference type="ARBA" id="ARBA00062718"/>
    </source>
</evidence>
<keyword evidence="8 13" id="KW-1133">Transmembrane helix</keyword>
<evidence type="ECO:0000256" key="5">
    <source>
        <dbReference type="ARBA" id="ARBA00022475"/>
    </source>
</evidence>
<dbReference type="NCBIfam" id="TIGR01726">
    <property type="entry name" value="HEQRo_perm_3TM"/>
    <property type="match status" value="1"/>
</dbReference>
<dbReference type="GO" id="GO:0043190">
    <property type="term" value="C:ATP-binding cassette (ABC) transporter complex"/>
    <property type="evidence" value="ECO:0007669"/>
    <property type="project" value="InterPro"/>
</dbReference>
<reference evidence="15 16" key="1">
    <citation type="journal article" date="2015" name="Antonie Van Leeuwenhoek">
        <title>Bosea vaviloviae sp. nov., a new species of slow-growing rhizobia isolated from nodules of the relict species Vavilovia formosa (Stev.) Fed.</title>
        <authorList>
            <person name="Safronova V.I."/>
            <person name="Kuznetsova I.G."/>
            <person name="Sazanova A.L."/>
            <person name="Kimeklis A.K."/>
            <person name="Belimov A.A."/>
            <person name="Andronov E.E."/>
            <person name="Pinaev A.G."/>
            <person name="Chizhevskaya E.P."/>
            <person name="Pukhaev A.R."/>
            <person name="Popov K.P."/>
            <person name="Willems A."/>
            <person name="Tikhonovich I.A."/>
        </authorList>
    </citation>
    <scope>NUCLEOTIDE SEQUENCE [LARGE SCALE GENOMIC DNA]</scope>
    <source>
        <strain evidence="15 16">Vaf18</strain>
    </source>
</reference>
<dbReference type="Proteomes" id="UP000094969">
    <property type="component" value="Chromosome"/>
</dbReference>
<dbReference type="STRING" id="1526658.BHK69_17450"/>
<proteinExistence type="inferred from homology"/>
<comment type="similarity">
    <text evidence="3">Belongs to the binding-protein-dependent transport system permease family. HisMQ subfamily.</text>
</comment>
<dbReference type="KEGG" id="bvv:BHK69_17450"/>
<comment type="function">
    <text evidence="1">Part of the binding-protein-dependent transport system for glutamine; probably responsible for the translocation of the substrate across the membrane.</text>
</comment>
<sequence length="221" mass="24316">MGYTWHFDVIWGYRWLFLTGTAVTIGLTIAIVVLGMAVGLVAGIAQISRSPVLRWLSWAYIEMFRLTPLLVLLLWFYYALPILTGIKLDALTAAIVTLSLYGGSFYAEVIRGGIVSIEPGQSEAGLALGMTPARVMRRIVLPQAIKRMIPPLMNQSIIQFKNTSLVSVLAVPDLLYQGQVAAMDTYRALEVYTVVAAIYVVVLLPLTAIVKRAEKQLAQSN</sequence>
<evidence type="ECO:0000256" key="2">
    <source>
        <dbReference type="ARBA" id="ARBA00004429"/>
    </source>
</evidence>
<evidence type="ECO:0000313" key="15">
    <source>
        <dbReference type="EMBL" id="AOO81995.1"/>
    </source>
</evidence>
<dbReference type="SUPFAM" id="SSF161098">
    <property type="entry name" value="MetI-like"/>
    <property type="match status" value="1"/>
</dbReference>
<dbReference type="Pfam" id="PF00528">
    <property type="entry name" value="BPD_transp_1"/>
    <property type="match status" value="1"/>
</dbReference>
<keyword evidence="9 13" id="KW-0472">Membrane</keyword>
<dbReference type="InterPro" id="IPR035906">
    <property type="entry name" value="MetI-like_sf"/>
</dbReference>
<organism evidence="15 16">
    <name type="scientific">Bosea vaviloviae</name>
    <dbReference type="NCBI Taxonomy" id="1526658"/>
    <lineage>
        <taxon>Bacteria</taxon>
        <taxon>Pseudomonadati</taxon>
        <taxon>Pseudomonadota</taxon>
        <taxon>Alphaproteobacteria</taxon>
        <taxon>Hyphomicrobiales</taxon>
        <taxon>Boseaceae</taxon>
        <taxon>Bosea</taxon>
    </lineage>
</organism>